<dbReference type="EMBL" id="KE647183">
    <property type="protein sequence ID" value="EQB61048.1"/>
    <property type="molecule type" value="Genomic_DNA"/>
</dbReference>
<accession>T0L9E4</accession>
<evidence type="ECO:0000313" key="2">
    <source>
        <dbReference type="Proteomes" id="UP000053780"/>
    </source>
</evidence>
<dbReference type="VEuPathDB" id="MicrosporidiaDB:NAPIS_ORF01385"/>
<name>T0L9E4_9MICR</name>
<proteinExistence type="predicted"/>
<dbReference type="Proteomes" id="UP000053780">
    <property type="component" value="Unassembled WGS sequence"/>
</dbReference>
<gene>
    <name evidence="1" type="ORF">NAPIS_ORF01385</name>
</gene>
<organism evidence="1 2">
    <name type="scientific">Vairimorpha apis BRL 01</name>
    <dbReference type="NCBI Taxonomy" id="1037528"/>
    <lineage>
        <taxon>Eukaryota</taxon>
        <taxon>Fungi</taxon>
        <taxon>Fungi incertae sedis</taxon>
        <taxon>Microsporidia</taxon>
        <taxon>Nosematidae</taxon>
        <taxon>Vairimorpha</taxon>
    </lineage>
</organism>
<dbReference type="AlphaFoldDB" id="T0L9E4"/>
<keyword evidence="2" id="KW-1185">Reference proteome</keyword>
<sequence>MLFFNLILCGSLNEQIVDMTNYILKENNILNKNDNVKEFEFDYENIPVITSNIIIKNEQPKKQKGFFERLFCCFYSNTVNKPIFKIKSFSDILEINSLSDNDYSIKYSLIQNEEQKDKEVEKSYFNIDRDSGIESPVLTYETKSIYKDNSDNISCNTTMQELDDEHHVSLKKYDKEIFKSTSTLKGSFYREVMNEFDNRMNNI</sequence>
<dbReference type="HOGENOM" id="CLU_1349291_0_0_1"/>
<protein>
    <submittedName>
        <fullName evidence="1">Uncharacterized protein</fullName>
    </submittedName>
</protein>
<evidence type="ECO:0000313" key="1">
    <source>
        <dbReference type="EMBL" id="EQB61048.1"/>
    </source>
</evidence>
<reference evidence="1 2" key="1">
    <citation type="journal article" date="2013" name="BMC Genomics">
        <title>Genome sequencing and comparative genomics of honey bee microsporidia, Nosema apis reveal novel insights into host-parasite interactions.</title>
        <authorList>
            <person name="Chen Yp."/>
            <person name="Pettis J.S."/>
            <person name="Zhao Y."/>
            <person name="Liu X."/>
            <person name="Tallon L.J."/>
            <person name="Sadzewicz L.D."/>
            <person name="Li R."/>
            <person name="Zheng H."/>
            <person name="Huang S."/>
            <person name="Zhang X."/>
            <person name="Hamilton M.C."/>
            <person name="Pernal S.F."/>
            <person name="Melathopoulos A.P."/>
            <person name="Yan X."/>
            <person name="Evans J.D."/>
        </authorList>
    </citation>
    <scope>NUCLEOTIDE SEQUENCE [LARGE SCALE GENOMIC DNA]</scope>
    <source>
        <strain evidence="1 2">BRL 01</strain>
    </source>
</reference>